<dbReference type="Gene3D" id="3.30.420.10">
    <property type="entry name" value="Ribonuclease H-like superfamily/Ribonuclease H"/>
    <property type="match status" value="1"/>
</dbReference>
<dbReference type="InterPro" id="IPR012337">
    <property type="entry name" value="RNaseH-like_sf"/>
</dbReference>
<dbReference type="Proteomes" id="UP001151287">
    <property type="component" value="Unassembled WGS sequence"/>
</dbReference>
<gene>
    <name evidence="2" type="ORF">LUZ63_003214</name>
</gene>
<dbReference type="InterPro" id="IPR001584">
    <property type="entry name" value="Integrase_cat-core"/>
</dbReference>
<protein>
    <recommendedName>
        <fullName evidence="1">Integrase catalytic domain-containing protein</fullName>
    </recommendedName>
</protein>
<dbReference type="EMBL" id="JAMQYH010000001">
    <property type="protein sequence ID" value="KAJ1703435.1"/>
    <property type="molecule type" value="Genomic_DNA"/>
</dbReference>
<dbReference type="OrthoDB" id="674670at2759"/>
<dbReference type="GO" id="GO:0015074">
    <property type="term" value="P:DNA integration"/>
    <property type="evidence" value="ECO:0007669"/>
    <property type="project" value="InterPro"/>
</dbReference>
<keyword evidence="3" id="KW-1185">Reference proteome</keyword>
<organism evidence="2 3">
    <name type="scientific">Rhynchospora breviuscula</name>
    <dbReference type="NCBI Taxonomy" id="2022672"/>
    <lineage>
        <taxon>Eukaryota</taxon>
        <taxon>Viridiplantae</taxon>
        <taxon>Streptophyta</taxon>
        <taxon>Embryophyta</taxon>
        <taxon>Tracheophyta</taxon>
        <taxon>Spermatophyta</taxon>
        <taxon>Magnoliopsida</taxon>
        <taxon>Liliopsida</taxon>
        <taxon>Poales</taxon>
        <taxon>Cyperaceae</taxon>
        <taxon>Cyperoideae</taxon>
        <taxon>Rhynchosporeae</taxon>
        <taxon>Rhynchospora</taxon>
    </lineage>
</organism>
<reference evidence="2" key="1">
    <citation type="journal article" date="2022" name="Cell">
        <title>Repeat-based holocentromeres influence genome architecture and karyotype evolution.</title>
        <authorList>
            <person name="Hofstatter P.G."/>
            <person name="Thangavel G."/>
            <person name="Lux T."/>
            <person name="Neumann P."/>
            <person name="Vondrak T."/>
            <person name="Novak P."/>
            <person name="Zhang M."/>
            <person name="Costa L."/>
            <person name="Castellani M."/>
            <person name="Scott A."/>
            <person name="Toegelov H."/>
            <person name="Fuchs J."/>
            <person name="Mata-Sucre Y."/>
            <person name="Dias Y."/>
            <person name="Vanzela A.L.L."/>
            <person name="Huettel B."/>
            <person name="Almeida C.C.S."/>
            <person name="Simkova H."/>
            <person name="Souza G."/>
            <person name="Pedrosa-Harand A."/>
            <person name="Macas J."/>
            <person name="Mayer K.F.X."/>
            <person name="Houben A."/>
            <person name="Marques A."/>
        </authorList>
    </citation>
    <scope>NUCLEOTIDE SEQUENCE</scope>
    <source>
        <strain evidence="2">RhyBre1mFocal</strain>
    </source>
</reference>
<dbReference type="AlphaFoldDB" id="A0A9Q0D088"/>
<dbReference type="GO" id="GO:0003676">
    <property type="term" value="F:nucleic acid binding"/>
    <property type="evidence" value="ECO:0007669"/>
    <property type="project" value="InterPro"/>
</dbReference>
<evidence type="ECO:0000313" key="2">
    <source>
        <dbReference type="EMBL" id="KAJ1703435.1"/>
    </source>
</evidence>
<dbReference type="PANTHER" id="PTHR35046:SF9">
    <property type="entry name" value="RNA-DIRECTED DNA POLYMERASE"/>
    <property type="match status" value="1"/>
</dbReference>
<sequence length="82" mass="9408">MDFITGLPKYEGKEVILVIVDRLTKYAHFLSLSHPFKASTVAQLFLDNVYKLHGLPTDIVSDRDPIFTSQFWKELLNKIGVK</sequence>
<evidence type="ECO:0000259" key="1">
    <source>
        <dbReference type="PROSITE" id="PS50994"/>
    </source>
</evidence>
<feature type="domain" description="Integrase catalytic" evidence="1">
    <location>
        <begin position="1"/>
        <end position="82"/>
    </location>
</feature>
<comment type="caution">
    <text evidence="2">The sequence shown here is derived from an EMBL/GenBank/DDBJ whole genome shotgun (WGS) entry which is preliminary data.</text>
</comment>
<dbReference type="SUPFAM" id="SSF53098">
    <property type="entry name" value="Ribonuclease H-like"/>
    <property type="match status" value="1"/>
</dbReference>
<name>A0A9Q0D088_9POAL</name>
<evidence type="ECO:0000313" key="3">
    <source>
        <dbReference type="Proteomes" id="UP001151287"/>
    </source>
</evidence>
<dbReference type="PANTHER" id="PTHR35046">
    <property type="entry name" value="ZINC KNUCKLE (CCHC-TYPE) FAMILY PROTEIN"/>
    <property type="match status" value="1"/>
</dbReference>
<dbReference type="Pfam" id="PF00665">
    <property type="entry name" value="rve"/>
    <property type="match status" value="1"/>
</dbReference>
<dbReference type="InterPro" id="IPR036397">
    <property type="entry name" value="RNaseH_sf"/>
</dbReference>
<dbReference type="PROSITE" id="PS50994">
    <property type="entry name" value="INTEGRASE"/>
    <property type="match status" value="1"/>
</dbReference>
<proteinExistence type="predicted"/>
<accession>A0A9Q0D088</accession>